<comment type="caution">
    <text evidence="1">The sequence shown here is derived from an EMBL/GenBank/DDBJ whole genome shotgun (WGS) entry which is preliminary data.</text>
</comment>
<protein>
    <submittedName>
        <fullName evidence="1">Uncharacterized protein</fullName>
    </submittedName>
</protein>
<accession>A0A2N1EDH9</accession>
<evidence type="ECO:0000313" key="1">
    <source>
        <dbReference type="EMBL" id="PKH25644.1"/>
    </source>
</evidence>
<proteinExistence type="predicted"/>
<dbReference type="RefSeq" id="WP_101218789.1">
    <property type="nucleotide sequence ID" value="NZ_KZ477987.1"/>
</dbReference>
<dbReference type="Proteomes" id="UP000233564">
    <property type="component" value="Unassembled WGS sequence"/>
</dbReference>
<gene>
    <name evidence="1" type="ORF">CIB54_04500</name>
</gene>
<organism evidence="1 2">
    <name type="scientific">Pseudomonas fluorescens</name>
    <dbReference type="NCBI Taxonomy" id="294"/>
    <lineage>
        <taxon>Bacteria</taxon>
        <taxon>Pseudomonadati</taxon>
        <taxon>Pseudomonadota</taxon>
        <taxon>Gammaproteobacteria</taxon>
        <taxon>Pseudomonadales</taxon>
        <taxon>Pseudomonadaceae</taxon>
        <taxon>Pseudomonas</taxon>
    </lineage>
</organism>
<sequence>MKVIGKVEIDGVRDVVCDVCRLTTKVNNGGLQFATLQAHWGYGTKHDGERYEIHLCEGCFFQAVAGLKQERRTQGLFDDDGRMPNDEFGLITRDDFFKDRG</sequence>
<dbReference type="EMBL" id="NVXX01000005">
    <property type="protein sequence ID" value="PKH25644.1"/>
    <property type="molecule type" value="Genomic_DNA"/>
</dbReference>
<name>A0A2N1EDH9_PSEFL</name>
<evidence type="ECO:0000313" key="2">
    <source>
        <dbReference type="Proteomes" id="UP000233564"/>
    </source>
</evidence>
<reference evidence="1 2" key="1">
    <citation type="submission" date="2017-08" db="EMBL/GenBank/DDBJ databases">
        <authorList>
            <person name="de Groot N.N."/>
        </authorList>
    </citation>
    <scope>NUCLEOTIDE SEQUENCE [LARGE SCALE GENOMIC DNA]</scope>
    <source>
        <strain evidence="1 2">PfR 37</strain>
    </source>
</reference>
<dbReference type="AlphaFoldDB" id="A0A2N1EDH9"/>